<accession>A0A931BPF2</accession>
<dbReference type="InterPro" id="IPR018511">
    <property type="entry name" value="Hemolysin-typ_Ca-bd_CS"/>
</dbReference>
<sequence length="605" mass="64311">MSSALPRKLISPFSDLATAGGDVFRVNPAGLADSVFEGGLGSDTLQLLDGGQFDLRLPRVLSSVETIRGSDQHDTIILSQDRFSGITTFDGGDAPKTHWDELVLYGETFDFTRKTLIGIDRLSLKTDNAVIIASTRDVALLAWGLDSQSDRLEAISVTFTPAEVKALHRQGIDTVLDALGEHINHAPVIGKLHGDRIEAGVGQTVFVDAGSNATISDEDGTYTLLNAMALRGYDAPGRLGIDTKGAVTLDSGYNAGSIVKVDGVEVGMLWEAGDASLSIAFNSAQTSSERVEKIVRAITFTTADKAPQVSGQQQVVITLGDEGGRKATASVTIEQNVTVEPPKILLSSSHVSELSASGSFVGILTAKVLGGGDNFSFSLLDDADKRFAIQGDRLLVANGGSRLDYETDRSYKVVVRATGADGFTLDEAFTITLDDVQDETIVVGSKGSGLEWVHGTDGNDTLIGGRGRDKLSGGVGNDMLFGKQGNDTLQGGAGKDLFVFDTTPHKKINIDRIIDFQAKDDAIYLDNAVFKALGKKGSLAKPQKLSAKMFWKGSEAHDADDRVIYDPGSGALYYDADGNGAAEAIKMALLSKKLKMMMNKNFFVV</sequence>
<evidence type="ECO:0000313" key="1">
    <source>
        <dbReference type="EMBL" id="MBF9232319.1"/>
    </source>
</evidence>
<dbReference type="PROSITE" id="PS00330">
    <property type="entry name" value="HEMOLYSIN_CALCIUM"/>
    <property type="match status" value="2"/>
</dbReference>
<dbReference type="SUPFAM" id="SSF49313">
    <property type="entry name" value="Cadherin-like"/>
    <property type="match status" value="1"/>
</dbReference>
<dbReference type="Pfam" id="PF00353">
    <property type="entry name" value="HemolysinCabind"/>
    <property type="match status" value="1"/>
</dbReference>
<gene>
    <name evidence="1" type="ORF">I2H38_02880</name>
</gene>
<dbReference type="AlphaFoldDB" id="A0A931BPF2"/>
<dbReference type="EMBL" id="JADQDO010000001">
    <property type="protein sequence ID" value="MBF9232319.1"/>
    <property type="molecule type" value="Genomic_DNA"/>
</dbReference>
<dbReference type="Gene3D" id="2.150.10.10">
    <property type="entry name" value="Serralysin-like metalloprotease, C-terminal"/>
    <property type="match status" value="1"/>
</dbReference>
<dbReference type="RefSeq" id="WP_196270279.1">
    <property type="nucleotide sequence ID" value="NZ_JADQDO010000001.1"/>
</dbReference>
<dbReference type="SUPFAM" id="SSF51120">
    <property type="entry name" value="beta-Roll"/>
    <property type="match status" value="1"/>
</dbReference>
<name>A0A931BPF2_9HYPH</name>
<protein>
    <recommendedName>
        <fullName evidence="3">Cadherin domain-containing protein</fullName>
    </recommendedName>
</protein>
<evidence type="ECO:0008006" key="3">
    <source>
        <dbReference type="Google" id="ProtNLM"/>
    </source>
</evidence>
<dbReference type="GO" id="GO:0005509">
    <property type="term" value="F:calcium ion binding"/>
    <property type="evidence" value="ECO:0007669"/>
    <property type="project" value="InterPro"/>
</dbReference>
<reference evidence="1" key="1">
    <citation type="submission" date="2020-11" db="EMBL/GenBank/DDBJ databases">
        <authorList>
            <person name="Kim M.K."/>
        </authorList>
    </citation>
    <scope>NUCLEOTIDE SEQUENCE</scope>
    <source>
        <strain evidence="1">BT350</strain>
    </source>
</reference>
<dbReference type="CDD" id="cd11304">
    <property type="entry name" value="Cadherin_repeat"/>
    <property type="match status" value="1"/>
</dbReference>
<dbReference type="InterPro" id="IPR011049">
    <property type="entry name" value="Serralysin-like_metalloprot_C"/>
</dbReference>
<dbReference type="InterPro" id="IPR001343">
    <property type="entry name" value="Hemolysn_Ca-bd"/>
</dbReference>
<keyword evidence="2" id="KW-1185">Reference proteome</keyword>
<dbReference type="InterPro" id="IPR015919">
    <property type="entry name" value="Cadherin-like_sf"/>
</dbReference>
<organism evidence="1 2">
    <name type="scientific">Microvirga alba</name>
    <dbReference type="NCBI Taxonomy" id="2791025"/>
    <lineage>
        <taxon>Bacteria</taxon>
        <taxon>Pseudomonadati</taxon>
        <taxon>Pseudomonadota</taxon>
        <taxon>Alphaproteobacteria</taxon>
        <taxon>Hyphomicrobiales</taxon>
        <taxon>Methylobacteriaceae</taxon>
        <taxon>Microvirga</taxon>
    </lineage>
</organism>
<comment type="caution">
    <text evidence="1">The sequence shown here is derived from an EMBL/GenBank/DDBJ whole genome shotgun (WGS) entry which is preliminary data.</text>
</comment>
<dbReference type="GO" id="GO:0016020">
    <property type="term" value="C:membrane"/>
    <property type="evidence" value="ECO:0007669"/>
    <property type="project" value="InterPro"/>
</dbReference>
<dbReference type="PRINTS" id="PR00313">
    <property type="entry name" value="CABNDNGRPT"/>
</dbReference>
<proteinExistence type="predicted"/>
<evidence type="ECO:0000313" key="2">
    <source>
        <dbReference type="Proteomes" id="UP000599312"/>
    </source>
</evidence>
<dbReference type="Proteomes" id="UP000599312">
    <property type="component" value="Unassembled WGS sequence"/>
</dbReference>
<dbReference type="Gene3D" id="2.60.40.60">
    <property type="entry name" value="Cadherins"/>
    <property type="match status" value="1"/>
</dbReference>